<evidence type="ECO:0000256" key="6">
    <source>
        <dbReference type="ARBA" id="ARBA00022842"/>
    </source>
</evidence>
<proteinExistence type="predicted"/>
<feature type="transmembrane region" description="Helical" evidence="9">
    <location>
        <begin position="77"/>
        <end position="95"/>
    </location>
</feature>
<keyword evidence="7 9" id="KW-1133">Transmembrane helix</keyword>
<dbReference type="NCBIfam" id="TIGR01494">
    <property type="entry name" value="ATPase_P-type"/>
    <property type="match status" value="1"/>
</dbReference>
<dbReference type="Gene3D" id="3.40.1110.10">
    <property type="entry name" value="Calcium-transporting ATPase, cytoplasmic domain N"/>
    <property type="match status" value="1"/>
</dbReference>
<organism evidence="12 13">
    <name type="scientific">Smittium megazygosporum</name>
    <dbReference type="NCBI Taxonomy" id="133381"/>
    <lineage>
        <taxon>Eukaryota</taxon>
        <taxon>Fungi</taxon>
        <taxon>Fungi incertae sedis</taxon>
        <taxon>Zoopagomycota</taxon>
        <taxon>Kickxellomycotina</taxon>
        <taxon>Harpellomycetes</taxon>
        <taxon>Harpellales</taxon>
        <taxon>Legeriomycetaceae</taxon>
        <taxon>Smittium</taxon>
    </lineage>
</organism>
<dbReference type="SUPFAM" id="SSF56784">
    <property type="entry name" value="HAD-like"/>
    <property type="match status" value="1"/>
</dbReference>
<dbReference type="STRING" id="133381.A0A2T9ZE19"/>
<dbReference type="GO" id="GO:0045332">
    <property type="term" value="P:phospholipid translocation"/>
    <property type="evidence" value="ECO:0007669"/>
    <property type="project" value="TreeGrafter"/>
</dbReference>
<keyword evidence="5" id="KW-0479">Metal-binding</keyword>
<dbReference type="InterPro" id="IPR001757">
    <property type="entry name" value="P_typ_ATPase"/>
</dbReference>
<dbReference type="Pfam" id="PF13246">
    <property type="entry name" value="Cation_ATPase"/>
    <property type="match status" value="1"/>
</dbReference>
<evidence type="ECO:0000256" key="1">
    <source>
        <dbReference type="ARBA" id="ARBA00004141"/>
    </source>
</evidence>
<dbReference type="InterPro" id="IPR008250">
    <property type="entry name" value="ATPase_P-typ_transduc_dom_A_sf"/>
</dbReference>
<evidence type="ECO:0000259" key="10">
    <source>
        <dbReference type="Pfam" id="PF16209"/>
    </source>
</evidence>
<dbReference type="EMBL" id="MBFS01000317">
    <property type="protein sequence ID" value="PVV02843.1"/>
    <property type="molecule type" value="Genomic_DNA"/>
</dbReference>
<feature type="transmembrane region" description="Helical" evidence="9">
    <location>
        <begin position="385"/>
        <end position="408"/>
    </location>
</feature>
<dbReference type="PANTHER" id="PTHR24092">
    <property type="entry name" value="PROBABLE PHOSPHOLIPID-TRANSPORTING ATPASE"/>
    <property type="match status" value="1"/>
</dbReference>
<dbReference type="GO" id="GO:0012505">
    <property type="term" value="C:endomembrane system"/>
    <property type="evidence" value="ECO:0007669"/>
    <property type="project" value="UniProtKB-SubCell"/>
</dbReference>
<feature type="domain" description="P-type ATPase C-terminal" evidence="11">
    <location>
        <begin position="1161"/>
        <end position="1410"/>
    </location>
</feature>
<dbReference type="GO" id="GO:0046872">
    <property type="term" value="F:metal ion binding"/>
    <property type="evidence" value="ECO:0007669"/>
    <property type="project" value="UniProtKB-KW"/>
</dbReference>
<dbReference type="GO" id="GO:0140326">
    <property type="term" value="F:ATPase-coupled intramembrane lipid transporter activity"/>
    <property type="evidence" value="ECO:0007669"/>
    <property type="project" value="TreeGrafter"/>
</dbReference>
<feature type="transmembrane region" description="Helical" evidence="9">
    <location>
        <begin position="1275"/>
        <end position="1296"/>
    </location>
</feature>
<dbReference type="SUPFAM" id="SSF81660">
    <property type="entry name" value="Metal cation-transporting ATPase, ATP-binding domain N"/>
    <property type="match status" value="1"/>
</dbReference>
<feature type="domain" description="P-type ATPase N-terminal" evidence="10">
    <location>
        <begin position="42"/>
        <end position="101"/>
    </location>
</feature>
<reference evidence="12 13" key="1">
    <citation type="journal article" date="2018" name="MBio">
        <title>Comparative Genomics Reveals the Core Gene Toolbox for the Fungus-Insect Symbiosis.</title>
        <authorList>
            <person name="Wang Y."/>
            <person name="Stata M."/>
            <person name="Wang W."/>
            <person name="Stajich J.E."/>
            <person name="White M.M."/>
            <person name="Moncalvo J.M."/>
        </authorList>
    </citation>
    <scope>NUCLEOTIDE SEQUENCE [LARGE SCALE GENOMIC DNA]</scope>
    <source>
        <strain evidence="12 13">SC-DP-2</strain>
    </source>
</reference>
<feature type="transmembrane region" description="Helical" evidence="9">
    <location>
        <begin position="1201"/>
        <end position="1218"/>
    </location>
</feature>
<keyword evidence="13" id="KW-1185">Reference proteome</keyword>
<comment type="subcellular location">
    <subcellularLocation>
        <location evidence="2">Endomembrane system</location>
    </subcellularLocation>
    <subcellularLocation>
        <location evidence="1">Membrane</location>
        <topology evidence="1">Multi-pass membrane protein</topology>
    </subcellularLocation>
</comment>
<evidence type="ECO:0000313" key="12">
    <source>
        <dbReference type="EMBL" id="PVV02843.1"/>
    </source>
</evidence>
<protein>
    <submittedName>
        <fullName evidence="12">Uncharacterized protein</fullName>
    </submittedName>
</protein>
<sequence>MKALTKFKGFFSKFKRNKDEDKPPQFETREVYFNRHVEPTKQETHTIGYVTNRISTSQYTFYNFIPLNLYRQFKRAANLYFLLMTTVQLIPYFAISSPVLAILPIVAVLAITAFKDALEDWRRHLNDKNINEQRAKVVKNIENTNIIKNSTLLPKATVSVWDKLLSKENPNTMPNNWLSEELDVVSPGPPSLKQEYWSNVRVGDIIQLDEGDPVPADMLIIATSNSGGVCYSDTKDLDGETNLKPRYSLKEMPSVNTIDDLYNVQFICESDAPTVNMTVFNSKVTVFHPVSSQTTVVSASNNNMLLRGMVVRNTDWAIGIVIYTGVQTKVILNSGDPPFKRSRLEIMMNQEVIFNFIVLFILCLGAAIAGGIMYSRYDRHRGDMLFVDGSINPSIFGIRLYISTLILLQNVIPISLYVTVEFIKIMHAYFIFNDAQMFYEEKQLRAVPKNWSISDDMGQVSYVFSDKTGTLTRNIMDFRMCSINGMVYGKQLPGDELDVVKSKTAEKSVRERNDDECLGMHDEDLDLQELPTSPELSSDPQVIAERRKVAVKEYLSAMKNLFVPEYVDLGDQETGNTSAYTTVDPEIFRHIKPSIVDNLDPSDYAPWTTPEKQSEAIKLFLTHLSVCHTVLVEKKQRAKSQVPDVTPEKPKKSKFFGLFSKKRSSVSSIPTQQGSFVGSDGSNQLYISRDSTILNEPYLEKSKIPRYSAESPDEASLVTAARNLGYAFLGRTEDIIHLDILGTKVDYTLLDVIEFNSTRKRMSVVVKRPAPYNDIVLFSKGADSIMINLLRGADPSESNEIAMRENSFQQIDEFANAGLRTLVFGYRIISQSEYDVWSQKYRNATACLTGDRQRLIDEACADIEHSLEYIGSTGIEDKLQEKVPDCVASLRSAGIKVWVLTGDKMETAINIGFASNLLTKDMELWTLDGKKSEDEILDQFWLVSRIIRESTDNIIESIQIESKEITPSSINSSPRVVPKKNTFRLKPKEQTLLSKISYRISRAKKYVKGVGRAKKKSDSSLQQSDLLRKSLRVLKQQEKGHGVERRFSTYAGQRFSRYLAGEQTQTRPIGNSNALVIDGKALSIILSNSAAAVELCKIAPAFKSVICCRSSPLQKSQVVELIRYGHNVITLAIGDGANDVSMIQAANIGIAIAGEEGMQAANASDYTIGRFHFLQNLLLVHGLFNYLRVCESIASFFYKNIIWAVAPFWFAFFCRFSGNMFFEVAYIQLYNLVFTVFPVIIVGCIDKPFNYKTAMLYTGTYRAGIKNSFFSHRRLFLYAFDGVYQSAVCFFVYYFFTIRNAAIQSESGKAWSIYDLSSGIVISIVTCASLTVGLNAWSWSWLMWAGIVFSIGSFFVFNIIINFIPGQHLYESFATMFHTATFWVAFTMAIILSILPRFLYKFYQKSIKPTDIDVVREIKILHKP</sequence>
<dbReference type="PANTHER" id="PTHR24092:SF180">
    <property type="entry name" value="PHOSPHOLIPID-TRANSPORTING ATPASE DNF1-RELATED"/>
    <property type="match status" value="1"/>
</dbReference>
<keyword evidence="3" id="KW-0813">Transport</keyword>
<dbReference type="Pfam" id="PF16212">
    <property type="entry name" value="PhoLip_ATPase_C"/>
    <property type="match status" value="1"/>
</dbReference>
<keyword evidence="4 9" id="KW-0812">Transmembrane</keyword>
<evidence type="ECO:0000256" key="2">
    <source>
        <dbReference type="ARBA" id="ARBA00004308"/>
    </source>
</evidence>
<dbReference type="InterPro" id="IPR023214">
    <property type="entry name" value="HAD_sf"/>
</dbReference>
<keyword evidence="8 9" id="KW-0472">Membrane</keyword>
<accession>A0A2T9ZE19</accession>
<dbReference type="InterPro" id="IPR036412">
    <property type="entry name" value="HAD-like_sf"/>
</dbReference>
<evidence type="ECO:0000259" key="11">
    <source>
        <dbReference type="Pfam" id="PF16212"/>
    </source>
</evidence>
<gene>
    <name evidence="12" type="ORF">BB560_002693</name>
</gene>
<feature type="transmembrane region" description="Helical" evidence="9">
    <location>
        <begin position="352"/>
        <end position="373"/>
    </location>
</feature>
<evidence type="ECO:0000313" key="13">
    <source>
        <dbReference type="Proteomes" id="UP000245609"/>
    </source>
</evidence>
<dbReference type="InterPro" id="IPR018303">
    <property type="entry name" value="ATPase_P-typ_P_site"/>
</dbReference>
<evidence type="ECO:0000256" key="3">
    <source>
        <dbReference type="ARBA" id="ARBA00022448"/>
    </source>
</evidence>
<dbReference type="InterPro" id="IPR023299">
    <property type="entry name" value="ATPase_P-typ_cyto_dom_N"/>
</dbReference>
<dbReference type="OrthoDB" id="377733at2759"/>
<dbReference type="InterPro" id="IPR023298">
    <property type="entry name" value="ATPase_P-typ_TM_dom_sf"/>
</dbReference>
<dbReference type="Gene3D" id="3.40.50.1000">
    <property type="entry name" value="HAD superfamily/HAD-like"/>
    <property type="match status" value="1"/>
</dbReference>
<feature type="non-terminal residue" evidence="12">
    <location>
        <position position="1424"/>
    </location>
</feature>
<dbReference type="GO" id="GO:0016887">
    <property type="term" value="F:ATP hydrolysis activity"/>
    <property type="evidence" value="ECO:0007669"/>
    <property type="project" value="InterPro"/>
</dbReference>
<evidence type="ECO:0000256" key="9">
    <source>
        <dbReference type="SAM" id="Phobius"/>
    </source>
</evidence>
<feature type="transmembrane region" description="Helical" evidence="9">
    <location>
        <begin position="1376"/>
        <end position="1400"/>
    </location>
</feature>
<dbReference type="Proteomes" id="UP000245609">
    <property type="component" value="Unassembled WGS sequence"/>
</dbReference>
<dbReference type="SUPFAM" id="SSF81665">
    <property type="entry name" value="Calcium ATPase, transmembrane domain M"/>
    <property type="match status" value="1"/>
</dbReference>
<comment type="caution">
    <text evidence="12">The sequence shown here is derived from an EMBL/GenBank/DDBJ whole genome shotgun (WGS) entry which is preliminary data.</text>
</comment>
<dbReference type="InterPro" id="IPR032630">
    <property type="entry name" value="P_typ_ATPase_c"/>
</dbReference>
<dbReference type="InterPro" id="IPR032631">
    <property type="entry name" value="P-type_ATPase_N"/>
</dbReference>
<dbReference type="GO" id="GO:0005524">
    <property type="term" value="F:ATP binding"/>
    <property type="evidence" value="ECO:0007669"/>
    <property type="project" value="InterPro"/>
</dbReference>
<evidence type="ECO:0000256" key="7">
    <source>
        <dbReference type="ARBA" id="ARBA00022989"/>
    </source>
</evidence>
<name>A0A2T9ZE19_9FUNG</name>
<feature type="transmembrane region" description="Helical" evidence="9">
    <location>
        <begin position="1224"/>
        <end position="1245"/>
    </location>
</feature>
<dbReference type="Pfam" id="PF16209">
    <property type="entry name" value="PhoLip_ATPase_N"/>
    <property type="match status" value="1"/>
</dbReference>
<feature type="transmembrane region" description="Helical" evidence="9">
    <location>
        <begin position="1316"/>
        <end position="1334"/>
    </location>
</feature>
<dbReference type="PROSITE" id="PS00154">
    <property type="entry name" value="ATPASE_E1_E2"/>
    <property type="match status" value="1"/>
</dbReference>
<evidence type="ECO:0000256" key="5">
    <source>
        <dbReference type="ARBA" id="ARBA00022723"/>
    </source>
</evidence>
<evidence type="ECO:0000256" key="4">
    <source>
        <dbReference type="ARBA" id="ARBA00022692"/>
    </source>
</evidence>
<feature type="transmembrane region" description="Helical" evidence="9">
    <location>
        <begin position="1341"/>
        <end position="1364"/>
    </location>
</feature>
<dbReference type="SUPFAM" id="SSF81653">
    <property type="entry name" value="Calcium ATPase, transduction domain A"/>
    <property type="match status" value="1"/>
</dbReference>
<evidence type="ECO:0000256" key="8">
    <source>
        <dbReference type="ARBA" id="ARBA00023136"/>
    </source>
</evidence>
<dbReference type="GO" id="GO:0005886">
    <property type="term" value="C:plasma membrane"/>
    <property type="evidence" value="ECO:0007669"/>
    <property type="project" value="TreeGrafter"/>
</dbReference>
<dbReference type="Gene3D" id="2.70.150.10">
    <property type="entry name" value="Calcium-transporting ATPase, cytoplasmic transduction domain A"/>
    <property type="match status" value="1"/>
</dbReference>
<keyword evidence="6" id="KW-0460">Magnesium</keyword>